<organism evidence="4">
    <name type="scientific">Cuerna arida</name>
    <dbReference type="NCBI Taxonomy" id="1464854"/>
    <lineage>
        <taxon>Eukaryota</taxon>
        <taxon>Metazoa</taxon>
        <taxon>Ecdysozoa</taxon>
        <taxon>Arthropoda</taxon>
        <taxon>Hexapoda</taxon>
        <taxon>Insecta</taxon>
        <taxon>Pterygota</taxon>
        <taxon>Neoptera</taxon>
        <taxon>Paraneoptera</taxon>
        <taxon>Hemiptera</taxon>
        <taxon>Auchenorrhyncha</taxon>
        <taxon>Membracoidea</taxon>
        <taxon>Cicadellidae</taxon>
        <taxon>Cicadellinae</taxon>
        <taxon>Proconiini</taxon>
        <taxon>Cuerna</taxon>
    </lineage>
</organism>
<reference evidence="4" key="1">
    <citation type="submission" date="2015-11" db="EMBL/GenBank/DDBJ databases">
        <title>De novo transcriptome assembly of four potential Pierce s Disease insect vectors from Arizona vineyards.</title>
        <authorList>
            <person name="Tassone E.E."/>
        </authorList>
    </citation>
    <scope>NUCLEOTIDE SEQUENCE</scope>
</reference>
<dbReference type="GO" id="GO:0019789">
    <property type="term" value="F:SUMO transferase activity"/>
    <property type="evidence" value="ECO:0007669"/>
    <property type="project" value="InterPro"/>
</dbReference>
<protein>
    <recommendedName>
        <fullName evidence="5">RING-type domain-containing protein</fullName>
    </recommendedName>
</protein>
<dbReference type="GO" id="GO:0000795">
    <property type="term" value="C:synaptonemal complex"/>
    <property type="evidence" value="ECO:0007669"/>
    <property type="project" value="InterPro"/>
</dbReference>
<feature type="region of interest" description="Disordered" evidence="3">
    <location>
        <begin position="191"/>
        <end position="237"/>
    </location>
</feature>
<evidence type="ECO:0000256" key="2">
    <source>
        <dbReference type="SAM" id="Coils"/>
    </source>
</evidence>
<evidence type="ECO:0000313" key="4">
    <source>
        <dbReference type="EMBL" id="JAS52265.1"/>
    </source>
</evidence>
<dbReference type="PANTHER" id="PTHR22663:SF17">
    <property type="entry name" value="RING FINGER PROTEIN NARYA-RELATED"/>
    <property type="match status" value="1"/>
</dbReference>
<proteinExistence type="predicted"/>
<feature type="compositionally biased region" description="Polar residues" evidence="3">
    <location>
        <begin position="219"/>
        <end position="237"/>
    </location>
</feature>
<evidence type="ECO:0000256" key="3">
    <source>
        <dbReference type="SAM" id="MobiDB-lite"/>
    </source>
</evidence>
<keyword evidence="1" id="KW-0469">Meiosis</keyword>
<dbReference type="GO" id="GO:0016925">
    <property type="term" value="P:protein sumoylation"/>
    <property type="evidence" value="ECO:0007669"/>
    <property type="project" value="TreeGrafter"/>
</dbReference>
<name>A0A1B6FPX5_9HEMI</name>
<accession>A0A1B6FPX5</accession>
<dbReference type="AlphaFoldDB" id="A0A1B6FPX5"/>
<dbReference type="GO" id="GO:0007131">
    <property type="term" value="P:reciprocal meiotic recombination"/>
    <property type="evidence" value="ECO:0007669"/>
    <property type="project" value="InterPro"/>
</dbReference>
<dbReference type="GO" id="GO:0007129">
    <property type="term" value="P:homologous chromosome pairing at meiosis"/>
    <property type="evidence" value="ECO:0007669"/>
    <property type="project" value="TreeGrafter"/>
</dbReference>
<gene>
    <name evidence="4" type="ORF">g.12831</name>
</gene>
<keyword evidence="2" id="KW-0175">Coiled coil</keyword>
<feature type="compositionally biased region" description="Low complexity" evidence="3">
    <location>
        <begin position="199"/>
        <end position="217"/>
    </location>
</feature>
<dbReference type="InterPro" id="IPR042123">
    <property type="entry name" value="Zip3/RNF212-like"/>
</dbReference>
<evidence type="ECO:0008006" key="5">
    <source>
        <dbReference type="Google" id="ProtNLM"/>
    </source>
</evidence>
<sequence length="258" mass="29360">DIFIMDWVHCNSCFYQPGQIPKRDFKLTSCGHIFCLCCERAGSIEACKMCGIKCTTTPLSAQMAKEVQVYFEDPESKLENLRKVMEFQKSHRQKLNENYRRVFEKYQMLKVGYQKLEEENKGLRKELEMIRRNTKCANVLTPPQLSIQYPLFSKNSQASKVIRLGMSQTTDNGNPVSPLFVTPSKTGFSSQQYRFQKKTPSTPGSDVSSTSPVSISPNFGYQNVPANASRPGSAQRQFKQNLSPALNSLRLLTVKPRY</sequence>
<feature type="non-terminal residue" evidence="4">
    <location>
        <position position="1"/>
    </location>
</feature>
<evidence type="ECO:0000256" key="1">
    <source>
        <dbReference type="ARBA" id="ARBA00023254"/>
    </source>
</evidence>
<dbReference type="EMBL" id="GECZ01017504">
    <property type="protein sequence ID" value="JAS52265.1"/>
    <property type="molecule type" value="Transcribed_RNA"/>
</dbReference>
<feature type="coiled-coil region" evidence="2">
    <location>
        <begin position="78"/>
        <end position="133"/>
    </location>
</feature>
<dbReference type="PANTHER" id="PTHR22663">
    <property type="entry name" value="RING FINGER PROTEIN NARYA-RELATED"/>
    <property type="match status" value="1"/>
</dbReference>